<dbReference type="EMBL" id="WHJC01000136">
    <property type="protein sequence ID" value="MPQ44022.1"/>
    <property type="molecule type" value="Genomic_DNA"/>
</dbReference>
<keyword evidence="3" id="KW-1185">Reference proteome</keyword>
<feature type="coiled-coil region" evidence="1">
    <location>
        <begin position="82"/>
        <end position="157"/>
    </location>
</feature>
<comment type="caution">
    <text evidence="2">The sequence shown here is derived from an EMBL/GenBank/DDBJ whole genome shotgun (WGS) entry which is preliminary data.</text>
</comment>
<organism evidence="2 3">
    <name type="scientific">Clostridium tarantellae</name>
    <dbReference type="NCBI Taxonomy" id="39493"/>
    <lineage>
        <taxon>Bacteria</taxon>
        <taxon>Bacillati</taxon>
        <taxon>Bacillota</taxon>
        <taxon>Clostridia</taxon>
        <taxon>Eubacteriales</taxon>
        <taxon>Clostridiaceae</taxon>
        <taxon>Clostridium</taxon>
    </lineage>
</organism>
<evidence type="ECO:0000256" key="1">
    <source>
        <dbReference type="SAM" id="Coils"/>
    </source>
</evidence>
<protein>
    <submittedName>
        <fullName evidence="2">Uncharacterized protein</fullName>
    </submittedName>
</protein>
<evidence type="ECO:0000313" key="2">
    <source>
        <dbReference type="EMBL" id="MPQ44022.1"/>
    </source>
</evidence>
<sequence>MSFFKNIKFITDSIAKTASSIAGTLSSMSNEEEKVNKIKNEIKALNEEIEAAYIQIGRRFVNYVIHTKEMPGIDIRDILNLLDPKLMRKSQLEEELVKLEEKINNIRVIQEKLKAEEEFIEEKDKLDRGLKMNLISKKEYDEKLVKLNKKLNAFEEIQKIEHQYDLGIIDFDEMESKINKLLDE</sequence>
<dbReference type="RefSeq" id="WP_152890130.1">
    <property type="nucleotide sequence ID" value="NZ_WHJC01000136.1"/>
</dbReference>
<name>A0A6I1MP66_9CLOT</name>
<feature type="coiled-coil region" evidence="1">
    <location>
        <begin position="28"/>
        <end position="55"/>
    </location>
</feature>
<accession>A0A6I1MP66</accession>
<dbReference type="OrthoDB" id="2085942at2"/>
<dbReference type="Proteomes" id="UP000430345">
    <property type="component" value="Unassembled WGS sequence"/>
</dbReference>
<reference evidence="2 3" key="1">
    <citation type="submission" date="2019-10" db="EMBL/GenBank/DDBJ databases">
        <title>The Genome Sequence of Clostridium tarantellae Isolated from Fish Brain.</title>
        <authorList>
            <person name="Bano L."/>
            <person name="Kiel M."/>
            <person name="Sales G."/>
            <person name="Doxey A.C."/>
            <person name="Mansfield M.J."/>
            <person name="Schiavone M."/>
            <person name="Rossetto O."/>
            <person name="Pirazzini M."/>
            <person name="Dobrindt U."/>
            <person name="Montecucco C."/>
        </authorList>
    </citation>
    <scope>NUCLEOTIDE SEQUENCE [LARGE SCALE GENOMIC DNA]</scope>
    <source>
        <strain evidence="2 3">DSM 3997</strain>
    </source>
</reference>
<gene>
    <name evidence="2" type="ORF">GBZ86_09640</name>
</gene>
<proteinExistence type="predicted"/>
<dbReference type="AlphaFoldDB" id="A0A6I1MP66"/>
<keyword evidence="1" id="KW-0175">Coiled coil</keyword>
<evidence type="ECO:0000313" key="3">
    <source>
        <dbReference type="Proteomes" id="UP000430345"/>
    </source>
</evidence>